<evidence type="ECO:0000313" key="3">
    <source>
        <dbReference type="Proteomes" id="UP001066276"/>
    </source>
</evidence>
<accession>A0AAV7SZQ8</accession>
<protein>
    <submittedName>
        <fullName evidence="2">Uncharacterized protein</fullName>
    </submittedName>
</protein>
<evidence type="ECO:0000313" key="2">
    <source>
        <dbReference type="EMBL" id="KAJ1169735.1"/>
    </source>
</evidence>
<feature type="region of interest" description="Disordered" evidence="1">
    <location>
        <begin position="1"/>
        <end position="28"/>
    </location>
</feature>
<name>A0AAV7SZQ8_PLEWA</name>
<organism evidence="2 3">
    <name type="scientific">Pleurodeles waltl</name>
    <name type="common">Iberian ribbed newt</name>
    <dbReference type="NCBI Taxonomy" id="8319"/>
    <lineage>
        <taxon>Eukaryota</taxon>
        <taxon>Metazoa</taxon>
        <taxon>Chordata</taxon>
        <taxon>Craniata</taxon>
        <taxon>Vertebrata</taxon>
        <taxon>Euteleostomi</taxon>
        <taxon>Amphibia</taxon>
        <taxon>Batrachia</taxon>
        <taxon>Caudata</taxon>
        <taxon>Salamandroidea</taxon>
        <taxon>Salamandridae</taxon>
        <taxon>Pleurodelinae</taxon>
        <taxon>Pleurodeles</taxon>
    </lineage>
</organism>
<dbReference type="Proteomes" id="UP001066276">
    <property type="component" value="Chromosome 4_1"/>
</dbReference>
<dbReference type="EMBL" id="JANPWB010000007">
    <property type="protein sequence ID" value="KAJ1169735.1"/>
    <property type="molecule type" value="Genomic_DNA"/>
</dbReference>
<keyword evidence="3" id="KW-1185">Reference proteome</keyword>
<comment type="caution">
    <text evidence="2">The sequence shown here is derived from an EMBL/GenBank/DDBJ whole genome shotgun (WGS) entry which is preliminary data.</text>
</comment>
<feature type="compositionally biased region" description="Polar residues" evidence="1">
    <location>
        <begin position="1"/>
        <end position="18"/>
    </location>
</feature>
<proteinExistence type="predicted"/>
<gene>
    <name evidence="2" type="ORF">NDU88_001626</name>
</gene>
<sequence>MPRQGTRSWAPSGLQTGLPSAPRASRPLKGLRRLLGPRAPRLREVTRWQPAVRATSVAVVSRSLQRCPWVAVWMQRNFIRISKLVLKYNPYCFVVWPERSLRKKNNCPFGFRAVLFAKS</sequence>
<dbReference type="AlphaFoldDB" id="A0AAV7SZQ8"/>
<reference evidence="2" key="1">
    <citation type="journal article" date="2022" name="bioRxiv">
        <title>Sequencing and chromosome-scale assembly of the giantPleurodeles waltlgenome.</title>
        <authorList>
            <person name="Brown T."/>
            <person name="Elewa A."/>
            <person name="Iarovenko S."/>
            <person name="Subramanian E."/>
            <person name="Araus A.J."/>
            <person name="Petzold A."/>
            <person name="Susuki M."/>
            <person name="Suzuki K.-i.T."/>
            <person name="Hayashi T."/>
            <person name="Toyoda A."/>
            <person name="Oliveira C."/>
            <person name="Osipova E."/>
            <person name="Leigh N.D."/>
            <person name="Simon A."/>
            <person name="Yun M.H."/>
        </authorList>
    </citation>
    <scope>NUCLEOTIDE SEQUENCE</scope>
    <source>
        <strain evidence="2">20211129_DDA</strain>
        <tissue evidence="2">Liver</tissue>
    </source>
</reference>
<evidence type="ECO:0000256" key="1">
    <source>
        <dbReference type="SAM" id="MobiDB-lite"/>
    </source>
</evidence>